<dbReference type="InterPro" id="IPR021379">
    <property type="entry name" value="DUF3012"/>
</dbReference>
<evidence type="ECO:0000256" key="1">
    <source>
        <dbReference type="SAM" id="SignalP"/>
    </source>
</evidence>
<protein>
    <submittedName>
        <fullName evidence="2">DUF3012 domain-containing protein</fullName>
    </submittedName>
</protein>
<proteinExistence type="predicted"/>
<feature type="signal peptide" evidence="1">
    <location>
        <begin position="1"/>
        <end position="26"/>
    </location>
</feature>
<dbReference type="EMBL" id="QUOU01000001">
    <property type="protein sequence ID" value="REL27473.1"/>
    <property type="molecule type" value="Genomic_DNA"/>
</dbReference>
<accession>A0A3E0TSL5</accession>
<comment type="caution">
    <text evidence="2">The sequence shown here is derived from an EMBL/GenBank/DDBJ whole genome shotgun (WGS) entry which is preliminary data.</text>
</comment>
<dbReference type="Proteomes" id="UP000256478">
    <property type="component" value="Unassembled WGS sequence"/>
</dbReference>
<dbReference type="AlphaFoldDB" id="A0A3E0TSL5"/>
<sequence>MNNNKNTAYKKLIGVALLTMFVSACAPEVGSEKWCKQMSEKPKGDWTATEAKDYAKHCVFN</sequence>
<name>A0A3E0TSL5_9GAMM</name>
<dbReference type="PROSITE" id="PS51257">
    <property type="entry name" value="PROKAR_LIPOPROTEIN"/>
    <property type="match status" value="1"/>
</dbReference>
<dbReference type="OrthoDB" id="5609437at2"/>
<evidence type="ECO:0000313" key="2">
    <source>
        <dbReference type="EMBL" id="REL27473.1"/>
    </source>
</evidence>
<keyword evidence="1" id="KW-0732">Signal</keyword>
<dbReference type="Pfam" id="PF11216">
    <property type="entry name" value="DUF3012"/>
    <property type="match status" value="1"/>
</dbReference>
<gene>
    <name evidence="2" type="ORF">DXX93_13495</name>
</gene>
<evidence type="ECO:0000313" key="3">
    <source>
        <dbReference type="Proteomes" id="UP000256478"/>
    </source>
</evidence>
<reference evidence="2 3" key="1">
    <citation type="submission" date="2018-08" db="EMBL/GenBank/DDBJ databases">
        <title>Thalassotalea euphylliae genome.</title>
        <authorList>
            <person name="Summers S."/>
            <person name="Rice S.A."/>
            <person name="Freckelton M.L."/>
            <person name="Nedved B.T."/>
            <person name="Hadfield M.G."/>
        </authorList>
    </citation>
    <scope>NUCLEOTIDE SEQUENCE [LARGE SCALE GENOMIC DNA]</scope>
    <source>
        <strain evidence="2 3">H1</strain>
    </source>
</reference>
<feature type="chain" id="PRO_5017836845" evidence="1">
    <location>
        <begin position="27"/>
        <end position="61"/>
    </location>
</feature>
<organism evidence="2 3">
    <name type="scientific">Thalassotalea euphylliae</name>
    <dbReference type="NCBI Taxonomy" id="1655234"/>
    <lineage>
        <taxon>Bacteria</taxon>
        <taxon>Pseudomonadati</taxon>
        <taxon>Pseudomonadota</taxon>
        <taxon>Gammaproteobacteria</taxon>
        <taxon>Alteromonadales</taxon>
        <taxon>Colwelliaceae</taxon>
        <taxon>Thalassotalea</taxon>
    </lineage>
</organism>